<comment type="cofactor">
    <cofactor evidence="10">
        <name>K(+)</name>
        <dbReference type="ChEBI" id="CHEBI:29103"/>
    </cofactor>
    <text evidence="10">Binds 1 potassium ion per subunit.</text>
</comment>
<comment type="function">
    <text evidence="10">Exhibits a very high intrinsic GTPase hydrolysis rate. Involved in the addition of a carboxymethylaminomethyl (cmnm) group at the wobble position (U34) of certain tRNAs, forming tRNA-cmnm(5)s(2)U34.</text>
</comment>
<evidence type="ECO:0000256" key="1">
    <source>
        <dbReference type="ARBA" id="ARBA00011043"/>
    </source>
</evidence>
<organism evidence="13 14">
    <name type="scientific">Coprococcus hominis</name>
    <name type="common">ex Liu et al. 2022</name>
    <dbReference type="NCBI Taxonomy" id="2763039"/>
    <lineage>
        <taxon>Bacteria</taxon>
        <taxon>Bacillati</taxon>
        <taxon>Bacillota</taxon>
        <taxon>Clostridia</taxon>
        <taxon>Lachnospirales</taxon>
        <taxon>Lachnospiraceae</taxon>
        <taxon>Coprococcus</taxon>
    </lineage>
</organism>
<dbReference type="HAMAP" id="MF_00379">
    <property type="entry name" value="GTPase_MnmE"/>
    <property type="match status" value="1"/>
</dbReference>
<feature type="binding site" evidence="10">
    <location>
        <begin position="232"/>
        <end position="237"/>
    </location>
    <ligand>
        <name>GTP</name>
        <dbReference type="ChEBI" id="CHEBI:37565"/>
    </ligand>
</feature>
<dbReference type="GO" id="GO:0005525">
    <property type="term" value="F:GTP binding"/>
    <property type="evidence" value="ECO:0007669"/>
    <property type="project" value="UniProtKB-UniRule"/>
</dbReference>
<feature type="binding site" evidence="10">
    <location>
        <position position="232"/>
    </location>
    <ligand>
        <name>K(+)</name>
        <dbReference type="ChEBI" id="CHEBI:29103"/>
    </ligand>
</feature>
<keyword evidence="3 10" id="KW-0819">tRNA processing</keyword>
<keyword evidence="5 10" id="KW-0547">Nucleotide-binding</keyword>
<evidence type="ECO:0000256" key="2">
    <source>
        <dbReference type="ARBA" id="ARBA00022490"/>
    </source>
</evidence>
<feature type="domain" description="TrmE-type G" evidence="12">
    <location>
        <begin position="222"/>
        <end position="380"/>
    </location>
</feature>
<comment type="caution">
    <text evidence="13">The sequence shown here is derived from an EMBL/GenBank/DDBJ whole genome shotgun (WGS) entry which is preliminary data.</text>
</comment>
<dbReference type="GO" id="GO:0002098">
    <property type="term" value="P:tRNA wobble uridine modification"/>
    <property type="evidence" value="ECO:0007669"/>
    <property type="project" value="TreeGrafter"/>
</dbReference>
<dbReference type="NCBIfam" id="TIGR00450">
    <property type="entry name" value="mnmE_trmE_thdF"/>
    <property type="match status" value="1"/>
</dbReference>
<evidence type="ECO:0000256" key="7">
    <source>
        <dbReference type="ARBA" id="ARBA00022842"/>
    </source>
</evidence>
<accession>A0A8I0AH88</accession>
<comment type="similarity">
    <text evidence="1 10 11">Belongs to the TRAFAC class TrmE-Era-EngA-EngB-Septin-like GTPase superfamily. TrmE GTPase family.</text>
</comment>
<keyword evidence="2 10" id="KW-0963">Cytoplasm</keyword>
<dbReference type="InterPro" id="IPR004520">
    <property type="entry name" value="GTPase_MnmE"/>
</dbReference>
<dbReference type="InterPro" id="IPR027368">
    <property type="entry name" value="MnmE_dom2"/>
</dbReference>
<gene>
    <name evidence="10 13" type="primary">mnmE</name>
    <name evidence="10" type="synonym">trmE</name>
    <name evidence="13" type="ORF">H8S09_00955</name>
</gene>
<feature type="binding site" evidence="10">
    <location>
        <position position="253"/>
    </location>
    <ligand>
        <name>K(+)</name>
        <dbReference type="ChEBI" id="CHEBI:29103"/>
    </ligand>
</feature>
<dbReference type="InterPro" id="IPR027417">
    <property type="entry name" value="P-loop_NTPase"/>
</dbReference>
<dbReference type="Pfam" id="PF12631">
    <property type="entry name" value="MnmE_helical"/>
    <property type="match status" value="1"/>
</dbReference>
<dbReference type="InterPro" id="IPR031168">
    <property type="entry name" value="G_TrmE"/>
</dbReference>
<dbReference type="InterPro" id="IPR025867">
    <property type="entry name" value="MnmE_helical"/>
</dbReference>
<evidence type="ECO:0000256" key="11">
    <source>
        <dbReference type="RuleBase" id="RU003313"/>
    </source>
</evidence>
<feature type="binding site" evidence="10">
    <location>
        <position position="236"/>
    </location>
    <ligand>
        <name>Mg(2+)</name>
        <dbReference type="ChEBI" id="CHEBI:18420"/>
    </ligand>
</feature>
<dbReference type="EC" id="3.6.-.-" evidence="10"/>
<dbReference type="SUPFAM" id="SSF52540">
    <property type="entry name" value="P-loop containing nucleoside triphosphate hydrolases"/>
    <property type="match status" value="1"/>
</dbReference>
<name>A0A8I0AH88_9FIRM</name>
<protein>
    <recommendedName>
        <fullName evidence="10">tRNA modification GTPase MnmE</fullName>
        <ecNumber evidence="10">3.6.-.-</ecNumber>
    </recommendedName>
</protein>
<evidence type="ECO:0000259" key="12">
    <source>
        <dbReference type="PROSITE" id="PS51709"/>
    </source>
</evidence>
<evidence type="ECO:0000256" key="4">
    <source>
        <dbReference type="ARBA" id="ARBA00022723"/>
    </source>
</evidence>
<evidence type="ECO:0000313" key="13">
    <source>
        <dbReference type="EMBL" id="MBC5661472.1"/>
    </source>
</evidence>
<keyword evidence="7 10" id="KW-0460">Magnesium</keyword>
<evidence type="ECO:0000256" key="6">
    <source>
        <dbReference type="ARBA" id="ARBA00022801"/>
    </source>
</evidence>
<feature type="binding site" evidence="10">
    <location>
        <position position="459"/>
    </location>
    <ligand>
        <name>(6S)-5-formyl-5,6,7,8-tetrahydrofolate</name>
        <dbReference type="ChEBI" id="CHEBI:57457"/>
    </ligand>
</feature>
<feature type="binding site" evidence="10">
    <location>
        <position position="256"/>
    </location>
    <ligand>
        <name>K(+)</name>
        <dbReference type="ChEBI" id="CHEBI:29103"/>
    </ligand>
</feature>
<evidence type="ECO:0000256" key="8">
    <source>
        <dbReference type="ARBA" id="ARBA00022958"/>
    </source>
</evidence>
<dbReference type="GO" id="GO:0005829">
    <property type="term" value="C:cytosol"/>
    <property type="evidence" value="ECO:0007669"/>
    <property type="project" value="TreeGrafter"/>
</dbReference>
<proteinExistence type="inferred from homology"/>
<feature type="binding site" evidence="10">
    <location>
        <position position="126"/>
    </location>
    <ligand>
        <name>(6S)-5-formyl-5,6,7,8-tetrahydrofolate</name>
        <dbReference type="ChEBI" id="CHEBI:57457"/>
    </ligand>
</feature>
<feature type="binding site" evidence="10">
    <location>
        <position position="257"/>
    </location>
    <ligand>
        <name>Mg(2+)</name>
        <dbReference type="ChEBI" id="CHEBI:18420"/>
    </ligand>
</feature>
<keyword evidence="6 10" id="KW-0378">Hydrolase</keyword>
<comment type="subcellular location">
    <subcellularLocation>
        <location evidence="10">Cytoplasm</location>
    </subcellularLocation>
</comment>
<dbReference type="GO" id="GO:0030488">
    <property type="term" value="P:tRNA methylation"/>
    <property type="evidence" value="ECO:0007669"/>
    <property type="project" value="TreeGrafter"/>
</dbReference>
<dbReference type="FunFam" id="3.40.50.300:FF:000494">
    <property type="entry name" value="tRNA modification GTPase MnmE"/>
    <property type="match status" value="1"/>
</dbReference>
<dbReference type="Proteomes" id="UP000615234">
    <property type="component" value="Unassembled WGS sequence"/>
</dbReference>
<evidence type="ECO:0000256" key="10">
    <source>
        <dbReference type="HAMAP-Rule" id="MF_00379"/>
    </source>
</evidence>
<dbReference type="Pfam" id="PF01926">
    <property type="entry name" value="MMR_HSR1"/>
    <property type="match status" value="1"/>
</dbReference>
<dbReference type="InterPro" id="IPR006073">
    <property type="entry name" value="GTP-bd"/>
</dbReference>
<evidence type="ECO:0000256" key="9">
    <source>
        <dbReference type="ARBA" id="ARBA00023134"/>
    </source>
</evidence>
<dbReference type="InterPro" id="IPR005225">
    <property type="entry name" value="Small_GTP-bd"/>
</dbReference>
<comment type="subunit">
    <text evidence="10">Homodimer. Heterotetramer of two MnmE and two MnmG subunits.</text>
</comment>
<dbReference type="Gene3D" id="1.20.120.430">
    <property type="entry name" value="tRNA modification GTPase MnmE domain 2"/>
    <property type="match status" value="1"/>
</dbReference>
<dbReference type="InterPro" id="IPR027266">
    <property type="entry name" value="TrmE/GcvT-like"/>
</dbReference>
<dbReference type="RefSeq" id="WP_173783752.1">
    <property type="nucleotide sequence ID" value="NZ_JACOOX010000001.1"/>
</dbReference>
<keyword evidence="9 10" id="KW-0342">GTP-binding</keyword>
<dbReference type="GO" id="GO:0042802">
    <property type="term" value="F:identical protein binding"/>
    <property type="evidence" value="ECO:0007669"/>
    <property type="project" value="UniProtKB-ARBA"/>
</dbReference>
<dbReference type="PANTHER" id="PTHR42714">
    <property type="entry name" value="TRNA MODIFICATION GTPASE GTPBP3"/>
    <property type="match status" value="1"/>
</dbReference>
<feature type="binding site" evidence="10">
    <location>
        <begin position="251"/>
        <end position="257"/>
    </location>
    <ligand>
        <name>GTP</name>
        <dbReference type="ChEBI" id="CHEBI:37565"/>
    </ligand>
</feature>
<dbReference type="InterPro" id="IPR018948">
    <property type="entry name" value="GTP-bd_TrmE_N"/>
</dbReference>
<keyword evidence="4 10" id="KW-0479">Metal-binding</keyword>
<dbReference type="AlphaFoldDB" id="A0A8I0AH88"/>
<feature type="binding site" evidence="10">
    <location>
        <begin position="276"/>
        <end position="279"/>
    </location>
    <ligand>
        <name>GTP</name>
        <dbReference type="ChEBI" id="CHEBI:37565"/>
    </ligand>
</feature>
<dbReference type="PANTHER" id="PTHR42714:SF2">
    <property type="entry name" value="TRNA MODIFICATION GTPASE GTPBP3, MITOCHONDRIAL"/>
    <property type="match status" value="1"/>
</dbReference>
<feature type="binding site" evidence="10">
    <location>
        <position position="87"/>
    </location>
    <ligand>
        <name>(6S)-5-formyl-5,6,7,8-tetrahydrofolate</name>
        <dbReference type="ChEBI" id="CHEBI:57457"/>
    </ligand>
</feature>
<dbReference type="EMBL" id="JACOOX010000001">
    <property type="protein sequence ID" value="MBC5661472.1"/>
    <property type="molecule type" value="Genomic_DNA"/>
</dbReference>
<comment type="caution">
    <text evidence="10">Lacks conserved residue(s) required for the propagation of feature annotation.</text>
</comment>
<dbReference type="NCBIfam" id="TIGR00231">
    <property type="entry name" value="small_GTP"/>
    <property type="match status" value="1"/>
</dbReference>
<evidence type="ECO:0000256" key="3">
    <source>
        <dbReference type="ARBA" id="ARBA00022694"/>
    </source>
</evidence>
<dbReference type="Gene3D" id="3.40.50.300">
    <property type="entry name" value="P-loop containing nucleotide triphosphate hydrolases"/>
    <property type="match status" value="1"/>
</dbReference>
<dbReference type="GO" id="GO:0046872">
    <property type="term" value="F:metal ion binding"/>
    <property type="evidence" value="ECO:0007669"/>
    <property type="project" value="UniProtKB-KW"/>
</dbReference>
<keyword evidence="14" id="KW-1185">Reference proteome</keyword>
<dbReference type="Gene3D" id="3.30.1360.120">
    <property type="entry name" value="Probable tRNA modification gtpase trme, domain 1"/>
    <property type="match status" value="1"/>
</dbReference>
<dbReference type="FunFam" id="3.30.1360.120:FF:000003">
    <property type="entry name" value="tRNA modification GTPase MnmE"/>
    <property type="match status" value="1"/>
</dbReference>
<keyword evidence="8 10" id="KW-0630">Potassium</keyword>
<evidence type="ECO:0000256" key="5">
    <source>
        <dbReference type="ARBA" id="ARBA00022741"/>
    </source>
</evidence>
<dbReference type="Pfam" id="PF10396">
    <property type="entry name" value="TrmE_N"/>
    <property type="match status" value="1"/>
</dbReference>
<sequence>MLVNDTIAAIATGMGNAGVGIIRISGKNAVEVASKVFRPANEEKKIEIMKSYTAAFGQVYDGDKELDEGILLLMRAPHTYTCEDVCELQCHGGMVVLRNVLAAVIKNGARLAEPGEFTKRAFLNGRIDLSQAESVMDLISAKNDFAVKSSLMQLRGDLKNQIIDMREQILYNVAFIESALDDPEHYSLDGYPQKLQTIVDKLGDNVDKLLQTFDNGRILKEGIKTVIVGKPNAGKSSLLNMFLGENRAIVTDIAGTTRDTLEEVVNINGIILNIVDTAGIRDTEDIVEKMGVDKALEFASQADLILYVIDGSVPLDDNDKQIISEIKGKNVIAIMNKNDLQTVVDRMWITCELGCDIVELSASTGDGKEKLYDLLNDKFFSGELEYNDQLYITNVRHKEELMKTRESLLKVRESIDMGMEEDFFSIDLMDAYEHLGLIIGETNRDDLADKIFEEFCMGK</sequence>
<dbReference type="PRINTS" id="PR00449">
    <property type="entry name" value="RASTRNSFRMNG"/>
</dbReference>
<feature type="binding site" evidence="10">
    <location>
        <position position="251"/>
    </location>
    <ligand>
        <name>K(+)</name>
        <dbReference type="ChEBI" id="CHEBI:29103"/>
    </ligand>
</feature>
<dbReference type="CDD" id="cd04164">
    <property type="entry name" value="trmE"/>
    <property type="match status" value="1"/>
</dbReference>
<dbReference type="CDD" id="cd14858">
    <property type="entry name" value="TrmE_N"/>
    <property type="match status" value="1"/>
</dbReference>
<dbReference type="GO" id="GO:0003924">
    <property type="term" value="F:GTPase activity"/>
    <property type="evidence" value="ECO:0007669"/>
    <property type="project" value="UniProtKB-UniRule"/>
</dbReference>
<reference evidence="13 14" key="1">
    <citation type="submission" date="2020-08" db="EMBL/GenBank/DDBJ databases">
        <title>Genome public.</title>
        <authorList>
            <person name="Liu C."/>
            <person name="Sun Q."/>
        </authorList>
    </citation>
    <scope>NUCLEOTIDE SEQUENCE [LARGE SCALE GENOMIC DNA]</scope>
    <source>
        <strain evidence="13 14">NSJ-10</strain>
    </source>
</reference>
<feature type="binding site" evidence="10">
    <location>
        <position position="23"/>
    </location>
    <ligand>
        <name>(6S)-5-formyl-5,6,7,8-tetrahydrofolate</name>
        <dbReference type="ChEBI" id="CHEBI:57457"/>
    </ligand>
</feature>
<evidence type="ECO:0000313" key="14">
    <source>
        <dbReference type="Proteomes" id="UP000615234"/>
    </source>
</evidence>
<dbReference type="PROSITE" id="PS51709">
    <property type="entry name" value="G_TRME"/>
    <property type="match status" value="1"/>
</dbReference>